<evidence type="ECO:0000313" key="4">
    <source>
        <dbReference type="EMBL" id="SEO97482.1"/>
    </source>
</evidence>
<reference evidence="4 5" key="1">
    <citation type="submission" date="2016-10" db="EMBL/GenBank/DDBJ databases">
        <authorList>
            <person name="de Groot N.N."/>
        </authorList>
    </citation>
    <scope>NUCLEOTIDE SEQUENCE [LARGE SCALE GENOMIC DNA]</scope>
    <source>
        <strain evidence="4 5">DSM 13305</strain>
    </source>
</reference>
<gene>
    <name evidence="4" type="ORF">SAMN04490178_1088</name>
</gene>
<proteinExistence type="predicted"/>
<dbReference type="PANTHER" id="PTHR44591">
    <property type="entry name" value="STRESS RESPONSE REGULATOR PROTEIN 1"/>
    <property type="match status" value="1"/>
</dbReference>
<dbReference type="Pfam" id="PF00072">
    <property type="entry name" value="Response_reg"/>
    <property type="match status" value="1"/>
</dbReference>
<dbReference type="InterPro" id="IPR050595">
    <property type="entry name" value="Bact_response_regulator"/>
</dbReference>
<dbReference type="PROSITE" id="PS50110">
    <property type="entry name" value="RESPONSE_REGULATORY"/>
    <property type="match status" value="1"/>
</dbReference>
<dbReference type="InterPro" id="IPR001789">
    <property type="entry name" value="Sig_transdc_resp-reg_receiver"/>
</dbReference>
<feature type="modified residue" description="4-aspartylphosphate" evidence="2">
    <location>
        <position position="57"/>
    </location>
</feature>
<dbReference type="RefSeq" id="WP_091745638.1">
    <property type="nucleotide sequence ID" value="NZ_FODY01000008.1"/>
</dbReference>
<dbReference type="SMART" id="SM00448">
    <property type="entry name" value="REC"/>
    <property type="match status" value="1"/>
</dbReference>
<dbReference type="Proteomes" id="UP000198847">
    <property type="component" value="Unassembled WGS sequence"/>
</dbReference>
<accession>A0A1H8U2H9</accession>
<dbReference type="PANTHER" id="PTHR44591:SF19">
    <property type="entry name" value="TWO-COMPONENT RESPONSE REGULATOR-RELATED"/>
    <property type="match status" value="1"/>
</dbReference>
<name>A0A1H8U2H9_9FIRM</name>
<dbReference type="SUPFAM" id="SSF52172">
    <property type="entry name" value="CheY-like"/>
    <property type="match status" value="1"/>
</dbReference>
<dbReference type="GO" id="GO:0000160">
    <property type="term" value="P:phosphorelay signal transduction system"/>
    <property type="evidence" value="ECO:0007669"/>
    <property type="project" value="InterPro"/>
</dbReference>
<dbReference type="Gene3D" id="3.40.50.2300">
    <property type="match status" value="1"/>
</dbReference>
<evidence type="ECO:0000256" key="2">
    <source>
        <dbReference type="PROSITE-ProRule" id="PRU00169"/>
    </source>
</evidence>
<dbReference type="AlphaFoldDB" id="A0A1H8U2H9"/>
<dbReference type="InterPro" id="IPR011006">
    <property type="entry name" value="CheY-like_superfamily"/>
</dbReference>
<dbReference type="EMBL" id="FODY01000008">
    <property type="protein sequence ID" value="SEO97482.1"/>
    <property type="molecule type" value="Genomic_DNA"/>
</dbReference>
<evidence type="ECO:0000259" key="3">
    <source>
        <dbReference type="PROSITE" id="PS50110"/>
    </source>
</evidence>
<sequence>MNQTTNGRILIVDDDEAYLASLRRIMRGHFDVVTTKDPVQALKIFEFQGPFAVVISDYRMPFMNGIELFSRIQNLDKQVQRIMLTGHAELQMAIDAINHGKINAFLTKPIPATSIRSIVIDSIQAYNQNQGSHSRQASNGESPAAYRLPKSTINPQVVWEKTRKNGKTRKPSENKGWRVFFYLWAYASSLGKNKGS</sequence>
<feature type="domain" description="Response regulatory" evidence="3">
    <location>
        <begin position="8"/>
        <end position="123"/>
    </location>
</feature>
<organism evidence="4 5">
    <name type="scientific">Propionispora vibrioides</name>
    <dbReference type="NCBI Taxonomy" id="112903"/>
    <lineage>
        <taxon>Bacteria</taxon>
        <taxon>Bacillati</taxon>
        <taxon>Bacillota</taxon>
        <taxon>Negativicutes</taxon>
        <taxon>Selenomonadales</taxon>
        <taxon>Sporomusaceae</taxon>
        <taxon>Propionispora</taxon>
    </lineage>
</organism>
<keyword evidence="1 2" id="KW-0597">Phosphoprotein</keyword>
<dbReference type="STRING" id="112903.SAMN04490178_1088"/>
<evidence type="ECO:0000313" key="5">
    <source>
        <dbReference type="Proteomes" id="UP000198847"/>
    </source>
</evidence>
<protein>
    <submittedName>
        <fullName evidence="4">Response regulator receiver domain-containing protein</fullName>
    </submittedName>
</protein>
<evidence type="ECO:0000256" key="1">
    <source>
        <dbReference type="ARBA" id="ARBA00022553"/>
    </source>
</evidence>
<keyword evidence="5" id="KW-1185">Reference proteome</keyword>
<dbReference type="OrthoDB" id="9802066at2"/>